<evidence type="ECO:0000256" key="1">
    <source>
        <dbReference type="ARBA" id="ARBA00022448"/>
    </source>
</evidence>
<dbReference type="GO" id="GO:0015279">
    <property type="term" value="F:store-operated calcium channel activity"/>
    <property type="evidence" value="ECO:0007669"/>
    <property type="project" value="TreeGrafter"/>
</dbReference>
<feature type="compositionally biased region" description="Basic and acidic residues" evidence="5">
    <location>
        <begin position="1112"/>
        <end position="1126"/>
    </location>
</feature>
<evidence type="ECO:0000256" key="6">
    <source>
        <dbReference type="SAM" id="Phobius"/>
    </source>
</evidence>
<dbReference type="GO" id="GO:0034703">
    <property type="term" value="C:cation channel complex"/>
    <property type="evidence" value="ECO:0007669"/>
    <property type="project" value="TreeGrafter"/>
</dbReference>
<gene>
    <name evidence="8" type="primary">TRPC7</name>
    <name evidence="8" type="ORF">BLAG_LOCUS20791</name>
</gene>
<evidence type="ECO:0000313" key="9">
    <source>
        <dbReference type="Proteomes" id="UP000838412"/>
    </source>
</evidence>
<keyword evidence="6" id="KW-0472">Membrane</keyword>
<feature type="transmembrane region" description="Helical" evidence="6">
    <location>
        <begin position="329"/>
        <end position="353"/>
    </location>
</feature>
<evidence type="ECO:0000256" key="2">
    <source>
        <dbReference type="ARBA" id="ARBA00022737"/>
    </source>
</evidence>
<protein>
    <submittedName>
        <fullName evidence="8">TRPC7 protein</fullName>
    </submittedName>
</protein>
<dbReference type="PANTHER" id="PTHR10117:SF79">
    <property type="entry name" value="SHORT TRANSIENT RECEPTOR POTENTIAL CHANNEL 3-LIKE"/>
    <property type="match status" value="1"/>
</dbReference>
<keyword evidence="6" id="KW-1133">Transmembrane helix</keyword>
<evidence type="ECO:0000256" key="4">
    <source>
        <dbReference type="ARBA" id="ARBA00023303"/>
    </source>
</evidence>
<reference evidence="8" key="1">
    <citation type="submission" date="2022-01" db="EMBL/GenBank/DDBJ databases">
        <authorList>
            <person name="Braso-Vives M."/>
        </authorList>
    </citation>
    <scope>NUCLEOTIDE SEQUENCE</scope>
</reference>
<feature type="region of interest" description="Disordered" evidence="5">
    <location>
        <begin position="896"/>
        <end position="941"/>
    </location>
</feature>
<dbReference type="InterPro" id="IPR013555">
    <property type="entry name" value="TRP_dom"/>
</dbReference>
<evidence type="ECO:0000259" key="7">
    <source>
        <dbReference type="SMART" id="SM01420"/>
    </source>
</evidence>
<keyword evidence="4" id="KW-0407">Ion channel</keyword>
<feature type="transmembrane region" description="Helical" evidence="6">
    <location>
        <begin position="574"/>
        <end position="596"/>
    </location>
</feature>
<sequence>MRPGVVKVGKNKTNMVGSQEGGYPPAHALTDSEVRFLVATIQGDHTDVRTALQNRGDVDVTCTDTMGRNALLLAVQNGHINIVKTLLQTDECKLLHLEEALLVAVAKNDLRITDVLVKAVYDDRLDDDDDEEDRRISRASNSQFPEEMTATMLAAQLDRTEILNILVTRGLRVPNPHDYLCSCQVCEDNRNSDSFGYARRRLNTYRALASPTYISLTCRDPVAQAFDLTEEIRKVTTVEPEHKEEYRRILAKLETFVSQLLDHCRSKDEMAVTVGGGEGEKWHKTSPGVGRLQSAVQCNQQKFIAHPLSQHCLQQMWHYRFQTWRQLGWVLKLLVSVGITLTLPILALLYWVMPTGKFGKWLKTPVVKCIMYLASYVAFLVFVCLVTVEKLTAPQLDNVQVAAADFNLPQDLVGGTTFLRRPTFPGVVQWLISIWVLGFLWQEVKQLYHMRWTWYWKSSLYKIIDILSLTLYITHFVLVYVMFYFSSRAEDYFRQEDRTTLLRSKDGVATLHLYHLVGDRDRWNSGDPVFVAESMFTFANVLSFLRLGEYLVLNDSFGALSITVERCIPVIVKFLLMLLLVAVGFLFAIFNLYFLYSGNIHISSLNRTFSSLLQIVTGSPTNILVVSSESSAEVTGWLLYGSYYIIVVIAVFSLIAVIFNHATCSDEKGDYKTQLKFAQAKVYLSFIRRGTLPPPLNLVPTPKSVWYAALAVYKHLCCCCNKRKTQEMSGADVEIGEDITENLPGQSERTYQIAQQQVIQRYLVSSTKQRTDWDWDDDDTECLHLSYKDGRHPRKSHSLTALVERQFEHMMRNQHEVFGNMLGHLEQMTGALRGILSHLQVVESEVKESSDTLKKKSTMLKLTSSLLFGAQPHSDNGTQTDAMPHHVDQGIQAEISASPSPQHESMSSRIRRKQGRSQSSSVNSPTGSSSNASLSPSATSGKRGLDLLLPLDTVTAEDLQMIKQLQEARRGATMPTNQPKKSKNSLATVRKLGQLTKTPSDRQNDRINGPSLNADVIHDISYLTDPGYVPAKSKTAHNKTKGDSSLRRNKNPQQSSVSSSKGSPGRLSPGMGILNVISRKLSSGKDRRRPAQDYVISNVQQRPGAGGMVSTRIDDSVFDSESRNSDTSEEYII</sequence>
<keyword evidence="2" id="KW-0677">Repeat</keyword>
<keyword evidence="1" id="KW-0813">Transport</keyword>
<dbReference type="EMBL" id="OV696691">
    <property type="protein sequence ID" value="CAH1267434.1"/>
    <property type="molecule type" value="Genomic_DNA"/>
</dbReference>
<dbReference type="InterPro" id="IPR002153">
    <property type="entry name" value="TRPC_channel"/>
</dbReference>
<dbReference type="PANTHER" id="PTHR10117">
    <property type="entry name" value="TRANSIENT RECEPTOR POTENTIAL CHANNEL"/>
    <property type="match status" value="1"/>
</dbReference>
<dbReference type="InterPro" id="IPR002110">
    <property type="entry name" value="Ankyrin_rpt"/>
</dbReference>
<feature type="domain" description="Transient receptor ion channel" evidence="7">
    <location>
        <begin position="181"/>
        <end position="243"/>
    </location>
</feature>
<dbReference type="SMART" id="SM01420">
    <property type="entry name" value="TRP_2"/>
    <property type="match status" value="1"/>
</dbReference>
<dbReference type="GO" id="GO:0005886">
    <property type="term" value="C:plasma membrane"/>
    <property type="evidence" value="ECO:0007669"/>
    <property type="project" value="TreeGrafter"/>
</dbReference>
<feature type="compositionally biased region" description="Low complexity" evidence="5">
    <location>
        <begin position="917"/>
        <end position="941"/>
    </location>
</feature>
<evidence type="ECO:0000313" key="8">
    <source>
        <dbReference type="EMBL" id="CAH1267434.1"/>
    </source>
</evidence>
<dbReference type="GO" id="GO:0070679">
    <property type="term" value="F:inositol 1,4,5 trisphosphate binding"/>
    <property type="evidence" value="ECO:0007669"/>
    <property type="project" value="TreeGrafter"/>
</dbReference>
<feature type="compositionally biased region" description="Polar residues" evidence="5">
    <location>
        <begin position="974"/>
        <end position="987"/>
    </location>
</feature>
<dbReference type="GO" id="GO:0051480">
    <property type="term" value="P:regulation of cytosolic calcium ion concentration"/>
    <property type="evidence" value="ECO:0007669"/>
    <property type="project" value="TreeGrafter"/>
</dbReference>
<accession>A0A8K0EV14</accession>
<feature type="transmembrane region" description="Helical" evidence="6">
    <location>
        <begin position="365"/>
        <end position="388"/>
    </location>
</feature>
<keyword evidence="9" id="KW-1185">Reference proteome</keyword>
<feature type="region of interest" description="Disordered" evidence="5">
    <location>
        <begin position="1026"/>
        <end position="1133"/>
    </location>
</feature>
<proteinExistence type="predicted"/>
<organism evidence="8 9">
    <name type="scientific">Branchiostoma lanceolatum</name>
    <name type="common">Common lancelet</name>
    <name type="synonym">Amphioxus lanceolatum</name>
    <dbReference type="NCBI Taxonomy" id="7740"/>
    <lineage>
        <taxon>Eukaryota</taxon>
        <taxon>Metazoa</taxon>
        <taxon>Chordata</taxon>
        <taxon>Cephalochordata</taxon>
        <taxon>Leptocardii</taxon>
        <taxon>Amphioxiformes</taxon>
        <taxon>Branchiostomatidae</taxon>
        <taxon>Branchiostoma</taxon>
    </lineage>
</organism>
<dbReference type="Pfam" id="PF08344">
    <property type="entry name" value="TRP_2"/>
    <property type="match status" value="1"/>
</dbReference>
<feature type="region of interest" description="Disordered" evidence="5">
    <location>
        <begin position="993"/>
        <end position="1012"/>
    </location>
</feature>
<keyword evidence="3" id="KW-0406">Ion transport</keyword>
<dbReference type="AlphaFoldDB" id="A0A8K0EV14"/>
<dbReference type="Pfam" id="PF12796">
    <property type="entry name" value="Ank_2"/>
    <property type="match status" value="1"/>
</dbReference>
<feature type="region of interest" description="Disordered" evidence="5">
    <location>
        <begin position="967"/>
        <end position="988"/>
    </location>
</feature>
<name>A0A8K0EV14_BRALA</name>
<dbReference type="PRINTS" id="PR01097">
    <property type="entry name" value="TRNSRECEPTRP"/>
</dbReference>
<feature type="compositionally biased region" description="Polar residues" evidence="5">
    <location>
        <begin position="896"/>
        <end position="908"/>
    </location>
</feature>
<feature type="transmembrane region" description="Helical" evidence="6">
    <location>
        <begin position="637"/>
        <end position="659"/>
    </location>
</feature>
<keyword evidence="6" id="KW-0812">Transmembrane</keyword>
<dbReference type="GO" id="GO:0007338">
    <property type="term" value="P:single fertilization"/>
    <property type="evidence" value="ECO:0007669"/>
    <property type="project" value="TreeGrafter"/>
</dbReference>
<feature type="transmembrane region" description="Helical" evidence="6">
    <location>
        <begin position="463"/>
        <end position="485"/>
    </location>
</feature>
<dbReference type="Gene3D" id="1.25.40.20">
    <property type="entry name" value="Ankyrin repeat-containing domain"/>
    <property type="match status" value="1"/>
</dbReference>
<dbReference type="SMART" id="SM00248">
    <property type="entry name" value="ANK"/>
    <property type="match status" value="3"/>
</dbReference>
<dbReference type="Proteomes" id="UP000838412">
    <property type="component" value="Chromosome 6"/>
</dbReference>
<dbReference type="SUPFAM" id="SSF48403">
    <property type="entry name" value="Ankyrin repeat"/>
    <property type="match status" value="1"/>
</dbReference>
<evidence type="ECO:0000256" key="5">
    <source>
        <dbReference type="SAM" id="MobiDB-lite"/>
    </source>
</evidence>
<dbReference type="OrthoDB" id="10027062at2759"/>
<feature type="compositionally biased region" description="Low complexity" evidence="5">
    <location>
        <begin position="1051"/>
        <end position="1065"/>
    </location>
</feature>
<evidence type="ECO:0000256" key="3">
    <source>
        <dbReference type="ARBA" id="ARBA00023065"/>
    </source>
</evidence>
<dbReference type="InterPro" id="IPR036770">
    <property type="entry name" value="Ankyrin_rpt-contain_sf"/>
</dbReference>
<feature type="transmembrane region" description="Helical" evidence="6">
    <location>
        <begin position="423"/>
        <end position="442"/>
    </location>
</feature>